<name>A0A194XLC0_MOLSC</name>
<evidence type="ECO:0000313" key="4">
    <source>
        <dbReference type="EMBL" id="KUJ20572.1"/>
    </source>
</evidence>
<feature type="domain" description="Trafficking protein particle complex subunit 11" evidence="3">
    <location>
        <begin position="333"/>
        <end position="600"/>
    </location>
</feature>
<dbReference type="RefSeq" id="XP_018074927.1">
    <property type="nucleotide sequence ID" value="XM_018210562.1"/>
</dbReference>
<dbReference type="AlphaFoldDB" id="A0A194XLC0"/>
<dbReference type="EMBL" id="KQ947409">
    <property type="protein sequence ID" value="KUJ20572.1"/>
    <property type="molecule type" value="Genomic_DNA"/>
</dbReference>
<evidence type="ECO:0000313" key="5">
    <source>
        <dbReference type="Proteomes" id="UP000070700"/>
    </source>
</evidence>
<dbReference type="Proteomes" id="UP000070700">
    <property type="component" value="Unassembled WGS sequence"/>
</dbReference>
<dbReference type="PANTHER" id="PTHR14374">
    <property type="entry name" value="FOIE GRAS"/>
    <property type="match status" value="1"/>
</dbReference>
<dbReference type="STRING" id="149040.A0A194XLC0"/>
<feature type="region of interest" description="Disordered" evidence="1">
    <location>
        <begin position="260"/>
        <end position="282"/>
    </location>
</feature>
<keyword evidence="5" id="KW-1185">Reference proteome</keyword>
<protein>
    <recommendedName>
        <fullName evidence="6">Trafficking protein particle complex subunit 11 domain-containing protein</fullName>
    </recommendedName>
</protein>
<evidence type="ECO:0008006" key="6">
    <source>
        <dbReference type="Google" id="ProtNLM"/>
    </source>
</evidence>
<reference evidence="4 5" key="1">
    <citation type="submission" date="2015-10" db="EMBL/GenBank/DDBJ databases">
        <title>Full genome of DAOMC 229536 Phialocephala scopiformis, a fungal endophyte of spruce producing the potent anti-insectan compound rugulosin.</title>
        <authorList>
            <consortium name="DOE Joint Genome Institute"/>
            <person name="Walker A.K."/>
            <person name="Frasz S.L."/>
            <person name="Seifert K.A."/>
            <person name="Miller J.D."/>
            <person name="Mondo S.J."/>
            <person name="Labutti K."/>
            <person name="Lipzen A."/>
            <person name="Dockter R."/>
            <person name="Kennedy M."/>
            <person name="Grigoriev I.V."/>
            <person name="Spatafora J.W."/>
        </authorList>
    </citation>
    <scope>NUCLEOTIDE SEQUENCE [LARGE SCALE GENOMIC DNA]</scope>
    <source>
        <strain evidence="4 5">CBS 120377</strain>
    </source>
</reference>
<evidence type="ECO:0000259" key="3">
    <source>
        <dbReference type="Pfam" id="PF11817"/>
    </source>
</evidence>
<dbReference type="PANTHER" id="PTHR14374:SF0">
    <property type="entry name" value="TRAFFICKING PROTEIN PARTICLE COMPLEX SUBUNIT 11"/>
    <property type="match status" value="1"/>
</dbReference>
<feature type="domain" description="Gryzun putative trafficking through Golgi" evidence="2">
    <location>
        <begin position="629"/>
        <end position="1204"/>
    </location>
</feature>
<gene>
    <name evidence="4" type="ORF">LY89DRAFT_610816</name>
</gene>
<evidence type="ECO:0000259" key="2">
    <source>
        <dbReference type="Pfam" id="PF07919"/>
    </source>
</evidence>
<dbReference type="GeneID" id="28820288"/>
<dbReference type="KEGG" id="psco:LY89DRAFT_610816"/>
<dbReference type="Pfam" id="PF11817">
    <property type="entry name" value="Foie-gras_1"/>
    <property type="match status" value="1"/>
</dbReference>
<sequence length="1209" mass="134556">MDGYAPAYVAHNIPLLVVSGLGTQSEEHTRLPQGPRIASEIPLVESEDALTVRRHFKDSDGSTLAWNSREYGGRNKFKVKLVGRDYTLPVRNAQFPPSQATSPTSKPVLHSALSPLSPGSSVFPDGLLDSKWIEKHQELVPSAYLSFYTFTSDPTLSTLNDNQLKTDINSIKGILSRSGYKTRLIVALLSEKSIVQSPDVEERLANIRKATGLDGKTSLFFLPPQSSPVELKAFVETIISTIYPICIEYYRDLSKHSRRKRNRGVVPPPTAPPTSGTSQTLSSHGWNVRYDFKLGVFAEFRQEMDSAVRSYESGYEVLLGLDVLEAIASWSPRWNEARLLADIFAIRILRCLLWNVNSTAAVRRWQSHRERMRDFVDRRGKGSATYGWEAWEARWAMVMGELIQKASISEFGSSAIFLATEKTIAIGERVEPWEYLHHPGYWFRAASKHLMARRTLALEIPEEDRSPPGYSPASQIASKAYTYDTYLCPEPHEESPLPGREGVDHPLLIIEALSKAIPEFSRRGQLRLVQELQILSAAESMKREAWDDAVKVLRPLWQKMSYRSEGWWNAVEDISWALRKAAACAGDGGSVLAVDWELMNKCFTHHTSWHYDLSKSLDGLDTLKAKPAVVLHANEITSFLSASYVFEYPEGNVGEHCSSQLAFTSNALATAAPLTISEIRLDFDGSMKHLVLKHKPEAVDSDSSEMRPDNLDLSMVSLSEGMHNDRAVLTGEANLTFRPGQTRVFEFSSMLREAGDANAASANLSLATDQFDLEYIHTFQQTTMPDVWWGKRGVKKRIVRPNPSSITVLPKPPKLELGFVNMESQYYANERMLLKLEVLNGEDVDSVVSLDVQLTGENAPAISIETNDLDQTSAENTETGSDLAGTALGKIASAGTRVVTISIPALDVPATYELSVKAAYHLVSDIETPVYCSMSMQLEVINPFEANYDFSPRIHPAPWPSLFTHDEGDDENQQGTQARGLAQKWCLTARYASFATEDLIVDDINVEVIGSNGGIECYTEKLVALPGSGLRVAPKSLEEAQFDCFTQKLSLDDRGTATLDISLAIKWRRDSEGSQSNTTILAVPRLLVSSSEPRVLAAVSYSTKIPSMVHFDVTIENPSNHFLTFGLTMEPSEKFAFSGTKQSTLQLVPLSRRTVKFRLLPSVRGDWIGPIHCVIRDRYFQKVLKIAPTDGLKQDKEGLLVWVPPEEDL</sequence>
<accession>A0A194XLC0</accession>
<evidence type="ECO:0000256" key="1">
    <source>
        <dbReference type="SAM" id="MobiDB-lite"/>
    </source>
</evidence>
<dbReference type="Pfam" id="PF07919">
    <property type="entry name" value="Gryzun"/>
    <property type="match status" value="1"/>
</dbReference>
<dbReference type="InterPro" id="IPR021773">
    <property type="entry name" value="TPC11"/>
</dbReference>
<organism evidence="4 5">
    <name type="scientific">Mollisia scopiformis</name>
    <name type="common">Conifer needle endophyte fungus</name>
    <name type="synonym">Phialocephala scopiformis</name>
    <dbReference type="NCBI Taxonomy" id="149040"/>
    <lineage>
        <taxon>Eukaryota</taxon>
        <taxon>Fungi</taxon>
        <taxon>Dikarya</taxon>
        <taxon>Ascomycota</taxon>
        <taxon>Pezizomycotina</taxon>
        <taxon>Leotiomycetes</taxon>
        <taxon>Helotiales</taxon>
        <taxon>Mollisiaceae</taxon>
        <taxon>Mollisia</taxon>
    </lineage>
</organism>
<dbReference type="InterPro" id="IPR012880">
    <property type="entry name" value="Gryzun"/>
</dbReference>
<dbReference type="OrthoDB" id="6278596at2759"/>
<dbReference type="InParanoid" id="A0A194XLC0"/>
<proteinExistence type="predicted"/>